<evidence type="ECO:0000313" key="1">
    <source>
        <dbReference type="EMBL" id="MBB3968051.1"/>
    </source>
</evidence>
<evidence type="ECO:0000313" key="3">
    <source>
        <dbReference type="Proteomes" id="UP000297248"/>
    </source>
</evidence>
<accession>A0A4Y8AIM6</accession>
<proteinExistence type="predicted"/>
<dbReference type="Proteomes" id="UP000583101">
    <property type="component" value="Unassembled WGS sequence"/>
</dbReference>
<dbReference type="AlphaFoldDB" id="A0A4Y8AIM6"/>
<evidence type="ECO:0000313" key="4">
    <source>
        <dbReference type="Proteomes" id="UP000583101"/>
    </source>
</evidence>
<reference evidence="1 4" key="3">
    <citation type="submission" date="2020-08" db="EMBL/GenBank/DDBJ databases">
        <title>Genomic Encyclopedia of Type Strains, Phase IV (KMG-IV): sequencing the most valuable type-strain genomes for metagenomic binning, comparative biology and taxonomic classification.</title>
        <authorList>
            <person name="Goeker M."/>
        </authorList>
    </citation>
    <scope>NUCLEOTIDE SEQUENCE [LARGE SCALE GENOMIC DNA]</scope>
    <source>
        <strain evidence="1 4">DSM 100995</strain>
    </source>
</reference>
<evidence type="ECO:0000313" key="2">
    <source>
        <dbReference type="EMBL" id="TEW68926.1"/>
    </source>
</evidence>
<sequence>MKIPVTPDLLKFVISKGFRYCYSKTTCIDAPDADVCITLTPVKMPPRIKRLPKAYDTFFNIFKEPFQMANGVDRTRIFFDLKNL</sequence>
<organism evidence="2 3">
    <name type="scientific">Mucilaginibacter phyllosphaerae</name>
    <dbReference type="NCBI Taxonomy" id="1812349"/>
    <lineage>
        <taxon>Bacteria</taxon>
        <taxon>Pseudomonadati</taxon>
        <taxon>Bacteroidota</taxon>
        <taxon>Sphingobacteriia</taxon>
        <taxon>Sphingobacteriales</taxon>
        <taxon>Sphingobacteriaceae</taxon>
        <taxon>Mucilaginibacter</taxon>
    </lineage>
</organism>
<gene>
    <name evidence="2" type="ORF">E2R65_01820</name>
    <name evidence="1" type="ORF">GGR35_000637</name>
</gene>
<dbReference type="OrthoDB" id="798992at2"/>
<name>A0A4Y8AIM6_9SPHI</name>
<protein>
    <submittedName>
        <fullName evidence="2">Uncharacterized protein</fullName>
    </submittedName>
</protein>
<reference evidence="2" key="2">
    <citation type="submission" date="2019-03" db="EMBL/GenBank/DDBJ databases">
        <authorList>
            <person name="Yan Y.-Q."/>
            <person name="Du Z.-J."/>
        </authorList>
    </citation>
    <scope>NUCLEOTIDE SEQUENCE</scope>
    <source>
        <strain evidence="2">PP-F2FG21</strain>
    </source>
</reference>
<dbReference type="RefSeq" id="WP_134334765.1">
    <property type="nucleotide sequence ID" value="NZ_BMCZ01000001.1"/>
</dbReference>
<dbReference type="Proteomes" id="UP000297248">
    <property type="component" value="Unassembled WGS sequence"/>
</dbReference>
<reference evidence="2 3" key="1">
    <citation type="journal article" date="2016" name="Int. J. Syst. Evol. Microbiol.">
        <title>Proposal of Mucilaginibacter phyllosphaerae sp. nov. isolated from the phyllosphere of Galium album.</title>
        <authorList>
            <person name="Aydogan E.L."/>
            <person name="Busse H.J."/>
            <person name="Moser G."/>
            <person name="Muller C."/>
            <person name="Kampfer P."/>
            <person name="Glaeser S.P."/>
        </authorList>
    </citation>
    <scope>NUCLEOTIDE SEQUENCE [LARGE SCALE GENOMIC DNA]</scope>
    <source>
        <strain evidence="2 3">PP-F2FG21</strain>
    </source>
</reference>
<dbReference type="EMBL" id="SNQG01000001">
    <property type="protein sequence ID" value="TEW68926.1"/>
    <property type="molecule type" value="Genomic_DNA"/>
</dbReference>
<comment type="caution">
    <text evidence="2">The sequence shown here is derived from an EMBL/GenBank/DDBJ whole genome shotgun (WGS) entry which is preliminary data.</text>
</comment>
<dbReference type="EMBL" id="JACIEG010000001">
    <property type="protein sequence ID" value="MBB3968051.1"/>
    <property type="molecule type" value="Genomic_DNA"/>
</dbReference>
<keyword evidence="4" id="KW-1185">Reference proteome</keyword>